<name>A3K7W9_SAGS3</name>
<dbReference type="PRINTS" id="PR00081">
    <property type="entry name" value="GDHRDH"/>
</dbReference>
<protein>
    <submittedName>
        <fullName evidence="3">2-deoxy-D-gluconate 3-dehydrogenase</fullName>
    </submittedName>
</protein>
<dbReference type="InterPro" id="IPR036291">
    <property type="entry name" value="NAD(P)-bd_dom_sf"/>
</dbReference>
<evidence type="ECO:0000256" key="1">
    <source>
        <dbReference type="ARBA" id="ARBA00006484"/>
    </source>
</evidence>
<dbReference type="AlphaFoldDB" id="A3K7W9"/>
<dbReference type="InterPro" id="IPR020904">
    <property type="entry name" value="Sc_DH/Rdtase_CS"/>
</dbReference>
<evidence type="ECO:0000313" key="4">
    <source>
        <dbReference type="Proteomes" id="UP000005713"/>
    </source>
</evidence>
<dbReference type="Proteomes" id="UP000005713">
    <property type="component" value="Unassembled WGS sequence"/>
</dbReference>
<keyword evidence="4" id="KW-1185">Reference proteome</keyword>
<dbReference type="InterPro" id="IPR002347">
    <property type="entry name" value="SDR_fam"/>
</dbReference>
<dbReference type="PROSITE" id="PS00061">
    <property type="entry name" value="ADH_SHORT"/>
    <property type="match status" value="1"/>
</dbReference>
<dbReference type="FunFam" id="3.40.50.720:FF:000084">
    <property type="entry name" value="Short-chain dehydrogenase reductase"/>
    <property type="match status" value="1"/>
</dbReference>
<evidence type="ECO:0000313" key="3">
    <source>
        <dbReference type="EMBL" id="EBA06741.1"/>
    </source>
</evidence>
<dbReference type="GO" id="GO:0016616">
    <property type="term" value="F:oxidoreductase activity, acting on the CH-OH group of donors, NAD or NADP as acceptor"/>
    <property type="evidence" value="ECO:0007669"/>
    <property type="project" value="UniProtKB-ARBA"/>
</dbReference>
<gene>
    <name evidence="3" type="ORF">SSE37_02600</name>
</gene>
<dbReference type="Pfam" id="PF13561">
    <property type="entry name" value="adh_short_C2"/>
    <property type="match status" value="1"/>
</dbReference>
<comment type="similarity">
    <text evidence="1">Belongs to the short-chain dehydrogenases/reductases (SDR) family.</text>
</comment>
<proteinExistence type="inferred from homology"/>
<dbReference type="SMR" id="A3K7W9"/>
<dbReference type="CDD" id="cd05233">
    <property type="entry name" value="SDR_c"/>
    <property type="match status" value="1"/>
</dbReference>
<dbReference type="eggNOG" id="COG1028">
    <property type="taxonomic scope" value="Bacteria"/>
</dbReference>
<dbReference type="SMART" id="SM00822">
    <property type="entry name" value="PKS_KR"/>
    <property type="match status" value="1"/>
</dbReference>
<dbReference type="EMBL" id="AAYA01000013">
    <property type="protein sequence ID" value="EBA06741.1"/>
    <property type="molecule type" value="Genomic_DNA"/>
</dbReference>
<dbReference type="PANTHER" id="PTHR42760">
    <property type="entry name" value="SHORT-CHAIN DEHYDROGENASES/REDUCTASES FAMILY MEMBER"/>
    <property type="match status" value="1"/>
</dbReference>
<reference evidence="3 4" key="1">
    <citation type="submission" date="2006-06" db="EMBL/GenBank/DDBJ databases">
        <authorList>
            <person name="Moran M.A."/>
            <person name="Ferriera S."/>
            <person name="Johnson J."/>
            <person name="Kravitz S."/>
            <person name="Beeson K."/>
            <person name="Sutton G."/>
            <person name="Rogers Y.-H."/>
            <person name="Friedman R."/>
            <person name="Frazier M."/>
            <person name="Venter J.C."/>
        </authorList>
    </citation>
    <scope>NUCLEOTIDE SEQUENCE [LARGE SCALE GENOMIC DNA]</scope>
    <source>
        <strain evidence="3 4">E-37</strain>
    </source>
</reference>
<comment type="caution">
    <text evidence="3">The sequence shown here is derived from an EMBL/GenBank/DDBJ whole genome shotgun (WGS) entry which is preliminary data.</text>
</comment>
<dbReference type="OrthoDB" id="9796652at2"/>
<dbReference type="SUPFAM" id="SSF51735">
    <property type="entry name" value="NAD(P)-binding Rossmann-fold domains"/>
    <property type="match status" value="1"/>
</dbReference>
<evidence type="ECO:0000259" key="2">
    <source>
        <dbReference type="SMART" id="SM00822"/>
    </source>
</evidence>
<dbReference type="RefSeq" id="WP_005861942.1">
    <property type="nucleotide sequence ID" value="NZ_AAYA01000013.1"/>
</dbReference>
<dbReference type="Gene3D" id="3.40.50.720">
    <property type="entry name" value="NAD(P)-binding Rossmann-like Domain"/>
    <property type="match status" value="1"/>
</dbReference>
<organism evidence="3 4">
    <name type="scientific">Sagittula stellata (strain ATCC 700073 / DSM 11524 / E-37)</name>
    <dbReference type="NCBI Taxonomy" id="388399"/>
    <lineage>
        <taxon>Bacteria</taxon>
        <taxon>Pseudomonadati</taxon>
        <taxon>Pseudomonadota</taxon>
        <taxon>Alphaproteobacteria</taxon>
        <taxon>Rhodobacterales</taxon>
        <taxon>Roseobacteraceae</taxon>
        <taxon>Sagittula</taxon>
    </lineage>
</organism>
<sequence length="254" mass="26347">MSDLFDLKGRRAVVTGGTSGIGLAIARAFLEAGVEVIITGRSEARGAEALAALTPHGTVHFVAGDAGSEDGAARLEMAVTDLLGGFDTLVCAAGTNRRMPPEDLTLDDWEAVIDTNLTSVFLTCRALYPLLKESGEGCIVTVGSMMSVLANEASSAYAAAKGGVVQLTRSLAVSWASDGIRANTILPGWIDTPLTLQARKDMPGLDARVTSRTPLGRWGLPEEMAGTVLFLASPAARFVTGAAIPVDGGYLIRG</sequence>
<dbReference type="InterPro" id="IPR057326">
    <property type="entry name" value="KR_dom"/>
</dbReference>
<dbReference type="PRINTS" id="PR00080">
    <property type="entry name" value="SDRFAMILY"/>
</dbReference>
<accession>A3K7W9</accession>
<feature type="domain" description="Ketoreductase" evidence="2">
    <location>
        <begin position="10"/>
        <end position="192"/>
    </location>
</feature>